<evidence type="ECO:0000256" key="7">
    <source>
        <dbReference type="ARBA" id="ARBA00024197"/>
    </source>
</evidence>
<feature type="domain" description="Ancillary SecYEG translocon subunit/Cell division coordinator CpoB TPR" evidence="10">
    <location>
        <begin position="15"/>
        <end position="208"/>
    </location>
</feature>
<dbReference type="PANTHER" id="PTHR38035">
    <property type="entry name" value="UPF0070 PROTEIN YFGM"/>
    <property type="match status" value="1"/>
</dbReference>
<feature type="transmembrane region" description="Helical" evidence="9">
    <location>
        <begin position="21"/>
        <end position="42"/>
    </location>
</feature>
<evidence type="ECO:0000256" key="3">
    <source>
        <dbReference type="ARBA" id="ARBA00022692"/>
    </source>
</evidence>
<dbReference type="PANTHER" id="PTHR38035:SF1">
    <property type="entry name" value="ANCILLARY SECYEG TRANSLOCON SUBUNIT"/>
    <property type="match status" value="1"/>
</dbReference>
<evidence type="ECO:0000256" key="9">
    <source>
        <dbReference type="SAM" id="Phobius"/>
    </source>
</evidence>
<dbReference type="EMBL" id="LR699119">
    <property type="protein sequence ID" value="VVC76313.1"/>
    <property type="molecule type" value="Genomic_DNA"/>
</dbReference>
<dbReference type="AlphaFoldDB" id="A0A5E4PIS5"/>
<evidence type="ECO:0000256" key="1">
    <source>
        <dbReference type="ARBA" id="ARBA00004401"/>
    </source>
</evidence>
<comment type="subcellular location">
    <subcellularLocation>
        <location evidence="1">Cell membrane</location>
        <topology evidence="1">Single-pass type II membrane protein</topology>
    </subcellularLocation>
</comment>
<reference evidence="11 12" key="1">
    <citation type="submission" date="2019-08" db="EMBL/GenBank/DDBJ databases">
        <authorList>
            <person name="Guy L."/>
        </authorList>
    </citation>
    <scope>NUCLEOTIDE SEQUENCE [LARGE SCALE GENOMIC DNA]</scope>
    <source>
        <strain evidence="11 12">SGT-108</strain>
    </source>
</reference>
<keyword evidence="5 9" id="KW-0472">Membrane</keyword>
<organism evidence="11 12">
    <name type="scientific">Aquicella siphonis</name>
    <dbReference type="NCBI Taxonomy" id="254247"/>
    <lineage>
        <taxon>Bacteria</taxon>
        <taxon>Pseudomonadati</taxon>
        <taxon>Pseudomonadota</taxon>
        <taxon>Gammaproteobacteria</taxon>
        <taxon>Legionellales</taxon>
        <taxon>Coxiellaceae</taxon>
        <taxon>Aquicella</taxon>
    </lineage>
</organism>
<keyword evidence="3 9" id="KW-0812">Transmembrane</keyword>
<name>A0A5E4PIS5_9COXI</name>
<evidence type="ECO:0000256" key="5">
    <source>
        <dbReference type="ARBA" id="ARBA00023136"/>
    </source>
</evidence>
<accession>A0A5E4PIS5</accession>
<proteinExistence type="inferred from homology"/>
<evidence type="ECO:0000313" key="12">
    <source>
        <dbReference type="Proteomes" id="UP000324194"/>
    </source>
</evidence>
<dbReference type="InterPro" id="IPR026039">
    <property type="entry name" value="YfgM"/>
</dbReference>
<dbReference type="InterPro" id="IPR011990">
    <property type="entry name" value="TPR-like_helical_dom_sf"/>
</dbReference>
<dbReference type="OrthoDB" id="9789675at2"/>
<dbReference type="GO" id="GO:0005886">
    <property type="term" value="C:plasma membrane"/>
    <property type="evidence" value="ECO:0007669"/>
    <property type="project" value="UniProtKB-SubCell"/>
</dbReference>
<keyword evidence="6" id="KW-0143">Chaperone</keyword>
<dbReference type="SUPFAM" id="SSF48452">
    <property type="entry name" value="TPR-like"/>
    <property type="match status" value="1"/>
</dbReference>
<gene>
    <name evidence="11" type="ORF">AQUSIP_16230</name>
</gene>
<keyword evidence="12" id="KW-1185">Reference proteome</keyword>
<dbReference type="KEGG" id="asip:AQUSIP_16230"/>
<comment type="similarity">
    <text evidence="7">Belongs to the YfgM family.</text>
</comment>
<evidence type="ECO:0000313" key="11">
    <source>
        <dbReference type="EMBL" id="VVC76313.1"/>
    </source>
</evidence>
<sequence length="215" mass="24524">MTEYLTEQEQIEILKSWIKQYSLVILMGVLIAAAAISGWRYWQQRQSKILNHASSVYDEMLTMRAQNDNAATLTQAKKLLNHYPQTTYGQMAAFMLARNAVIKKDYAEAKKQLNWIMEDTRIKSIRQIARIRLARILIAEKNAQGALDELKKVDDKAFEGLIDEVRGDAYLALNNTSMARLSYQQALSELPNAEVIRPVLRMKYDNLAPAIQSAS</sequence>
<protein>
    <recommendedName>
        <fullName evidence="8">Ancillary SecYEG translocon subunit</fullName>
    </recommendedName>
</protein>
<evidence type="ECO:0000256" key="6">
    <source>
        <dbReference type="ARBA" id="ARBA00023186"/>
    </source>
</evidence>
<evidence type="ECO:0000259" key="10">
    <source>
        <dbReference type="Pfam" id="PF09976"/>
    </source>
</evidence>
<dbReference type="Gene3D" id="1.25.40.10">
    <property type="entry name" value="Tetratricopeptide repeat domain"/>
    <property type="match status" value="1"/>
</dbReference>
<evidence type="ECO:0000256" key="4">
    <source>
        <dbReference type="ARBA" id="ARBA00022989"/>
    </source>
</evidence>
<keyword evidence="2" id="KW-1003">Cell membrane</keyword>
<dbReference type="PIRSF" id="PIRSF006170">
    <property type="entry name" value="YfgM"/>
    <property type="match status" value="1"/>
</dbReference>
<evidence type="ECO:0000256" key="2">
    <source>
        <dbReference type="ARBA" id="ARBA00022475"/>
    </source>
</evidence>
<keyword evidence="4 9" id="KW-1133">Transmembrane helix</keyword>
<dbReference type="Proteomes" id="UP000324194">
    <property type="component" value="Chromosome 1"/>
</dbReference>
<dbReference type="InterPro" id="IPR018704">
    <property type="entry name" value="SecYEG/CpoB_TPR"/>
</dbReference>
<dbReference type="GO" id="GO:0044877">
    <property type="term" value="F:protein-containing complex binding"/>
    <property type="evidence" value="ECO:0007669"/>
    <property type="project" value="InterPro"/>
</dbReference>
<dbReference type="RefSeq" id="WP_148339536.1">
    <property type="nucleotide sequence ID" value="NZ_LR699119.1"/>
</dbReference>
<dbReference type="Pfam" id="PF09976">
    <property type="entry name" value="TPR_21"/>
    <property type="match status" value="1"/>
</dbReference>
<evidence type="ECO:0000256" key="8">
    <source>
        <dbReference type="ARBA" id="ARBA00024235"/>
    </source>
</evidence>